<dbReference type="InterPro" id="IPR001128">
    <property type="entry name" value="Cyt_P450"/>
</dbReference>
<keyword evidence="2" id="KW-0503">Monooxygenase</keyword>
<reference evidence="4" key="1">
    <citation type="submission" date="2019-06" db="EMBL/GenBank/DDBJ databases">
        <title>The complete genome of Emcibacter congregatus ZYLT.</title>
        <authorList>
            <person name="Zhao Z."/>
        </authorList>
    </citation>
    <scope>NUCLEOTIDE SEQUENCE [LARGE SCALE GENOMIC DNA]</scope>
    <source>
        <strain evidence="4">MCCC 1A06723</strain>
    </source>
</reference>
<gene>
    <name evidence="3" type="ORF">FIV46_10330</name>
</gene>
<dbReference type="Pfam" id="PF00067">
    <property type="entry name" value="p450"/>
    <property type="match status" value="1"/>
</dbReference>
<keyword evidence="2" id="KW-0349">Heme</keyword>
<keyword evidence="2" id="KW-0408">Iron</keyword>
<dbReference type="SUPFAM" id="SSF48264">
    <property type="entry name" value="Cytochrome P450"/>
    <property type="match status" value="1"/>
</dbReference>
<dbReference type="GO" id="GO:0005506">
    <property type="term" value="F:iron ion binding"/>
    <property type="evidence" value="ECO:0007669"/>
    <property type="project" value="InterPro"/>
</dbReference>
<dbReference type="Gene3D" id="1.10.630.10">
    <property type="entry name" value="Cytochrome P450"/>
    <property type="match status" value="1"/>
</dbReference>
<dbReference type="GO" id="GO:0016705">
    <property type="term" value="F:oxidoreductase activity, acting on paired donors, with incorporation or reduction of molecular oxygen"/>
    <property type="evidence" value="ECO:0007669"/>
    <property type="project" value="InterPro"/>
</dbReference>
<dbReference type="PANTHER" id="PTHR46696:SF1">
    <property type="entry name" value="CYTOCHROME P450 YJIB-RELATED"/>
    <property type="match status" value="1"/>
</dbReference>
<evidence type="ECO:0000313" key="3">
    <source>
        <dbReference type="EMBL" id="TPD59868.1"/>
    </source>
</evidence>
<dbReference type="AlphaFoldDB" id="A0A501PIJ0"/>
<keyword evidence="2" id="KW-0479">Metal-binding</keyword>
<dbReference type="GO" id="GO:0004497">
    <property type="term" value="F:monooxygenase activity"/>
    <property type="evidence" value="ECO:0007669"/>
    <property type="project" value="UniProtKB-KW"/>
</dbReference>
<dbReference type="RefSeq" id="WP_139940839.1">
    <property type="nucleotide sequence ID" value="NZ_JBHSYP010000006.1"/>
</dbReference>
<dbReference type="InterPro" id="IPR017972">
    <property type="entry name" value="Cyt_P450_CS"/>
</dbReference>
<evidence type="ECO:0000256" key="2">
    <source>
        <dbReference type="RuleBase" id="RU000461"/>
    </source>
</evidence>
<sequence>MEQVKDLALPHLPMETPEFAADPIPYFNDAREKHPWLAKCAFGYVITQYDAMKDLLIQDDKMKSALEGIVAIYGAHGTPWGRLTEESIVASSGDVHTQLRNVVTPLFSPRQANANRVYMQEVINRQLNEWLPKGVFDFEEFIAYYPVGVICAMIGADHNEVPRLRSSLETIGRAFSMDPNLVPALNEATEVLDGFVHDLVAERRAGKRPEKGGELLDILIKALDEGGLTERQFYDLLIFLFGAGYDTSKNIMTLMMYEMLQYPEMYERCAVDMAYCEKVTEEAFRYHSVANIPRMTTEEITYRDVHFPVGSMLFFPVSIAGRDPSVFDDADTFDPEKKRSVRHIAFGRGMHICLGQFIARAQIAEGMHLIAQRVKNPKLTGEVTWRPFYGVWGLEGLPIEFEQAPAA</sequence>
<dbReference type="OrthoDB" id="5522954at2"/>
<protein>
    <submittedName>
        <fullName evidence="3">Cytochrome P450</fullName>
    </submittedName>
</protein>
<comment type="caution">
    <text evidence="3">The sequence shown here is derived from an EMBL/GenBank/DDBJ whole genome shotgun (WGS) entry which is preliminary data.</text>
</comment>
<dbReference type="PANTHER" id="PTHR46696">
    <property type="entry name" value="P450, PUTATIVE (EUROFUNG)-RELATED"/>
    <property type="match status" value="1"/>
</dbReference>
<evidence type="ECO:0000313" key="4">
    <source>
        <dbReference type="Proteomes" id="UP000319148"/>
    </source>
</evidence>
<dbReference type="PRINTS" id="PR00359">
    <property type="entry name" value="BP450"/>
</dbReference>
<dbReference type="PROSITE" id="PS00086">
    <property type="entry name" value="CYTOCHROME_P450"/>
    <property type="match status" value="1"/>
</dbReference>
<dbReference type="EMBL" id="VFIY01000010">
    <property type="protein sequence ID" value="TPD59868.1"/>
    <property type="molecule type" value="Genomic_DNA"/>
</dbReference>
<dbReference type="GO" id="GO:0020037">
    <property type="term" value="F:heme binding"/>
    <property type="evidence" value="ECO:0007669"/>
    <property type="project" value="InterPro"/>
</dbReference>
<dbReference type="PRINTS" id="PR00385">
    <property type="entry name" value="P450"/>
</dbReference>
<organism evidence="3 4">
    <name type="scientific">Emcibacter nanhaiensis</name>
    <dbReference type="NCBI Taxonomy" id="1505037"/>
    <lineage>
        <taxon>Bacteria</taxon>
        <taxon>Pseudomonadati</taxon>
        <taxon>Pseudomonadota</taxon>
        <taxon>Alphaproteobacteria</taxon>
        <taxon>Emcibacterales</taxon>
        <taxon>Emcibacteraceae</taxon>
        <taxon>Emcibacter</taxon>
    </lineage>
</organism>
<dbReference type="Proteomes" id="UP000319148">
    <property type="component" value="Unassembled WGS sequence"/>
</dbReference>
<dbReference type="InterPro" id="IPR036396">
    <property type="entry name" value="Cyt_P450_sf"/>
</dbReference>
<keyword evidence="2" id="KW-0560">Oxidoreductase</keyword>
<dbReference type="InterPro" id="IPR002397">
    <property type="entry name" value="Cyt_P450_B"/>
</dbReference>
<proteinExistence type="inferred from homology"/>
<evidence type="ECO:0000256" key="1">
    <source>
        <dbReference type="ARBA" id="ARBA00010617"/>
    </source>
</evidence>
<keyword evidence="4" id="KW-1185">Reference proteome</keyword>
<comment type="similarity">
    <text evidence="1 2">Belongs to the cytochrome P450 family.</text>
</comment>
<name>A0A501PIJ0_9PROT</name>
<accession>A0A501PIJ0</accession>